<comment type="catalytic activity">
    <reaction evidence="1 11">
        <text>ATP-dependent breakage, passage and rejoining of double-stranded DNA.</text>
        <dbReference type="EC" id="5.6.2.2"/>
    </reaction>
</comment>
<feature type="binding site" evidence="11">
    <location>
        <position position="496"/>
    </location>
    <ligand>
        <name>Mg(2+)</name>
        <dbReference type="ChEBI" id="CHEBI:18420"/>
        <label>1</label>
        <note>catalytic</note>
    </ligand>
</feature>
<dbReference type="GO" id="GO:0005694">
    <property type="term" value="C:chromosome"/>
    <property type="evidence" value="ECO:0007669"/>
    <property type="project" value="InterPro"/>
</dbReference>
<comment type="miscellaneous">
    <text evidence="11">Few gyrases are as efficient as E.coli at forming negative supercoils. Not all organisms have 2 type II topoisomerases; in organisms with a single type II topoisomerase this enzyme also has to decatenate newly replicated chromosomes.</text>
</comment>
<dbReference type="PANTHER" id="PTHR45866:SF1">
    <property type="entry name" value="DNA GYRASE SUBUNIT B, MITOCHONDRIAL"/>
    <property type="match status" value="1"/>
</dbReference>
<feature type="binding site" evidence="11">
    <location>
        <position position="496"/>
    </location>
    <ligand>
        <name>Mg(2+)</name>
        <dbReference type="ChEBI" id="CHEBI:18420"/>
        <label>2</label>
    </ligand>
</feature>
<keyword evidence="7 11" id="KW-0460">Magnesium</keyword>
<dbReference type="InterPro" id="IPR011557">
    <property type="entry name" value="GyrB"/>
</dbReference>
<evidence type="ECO:0000256" key="4">
    <source>
        <dbReference type="ARBA" id="ARBA00022723"/>
    </source>
</evidence>
<dbReference type="InterPro" id="IPR013760">
    <property type="entry name" value="Topo_IIA-like_dom_sf"/>
</dbReference>
<evidence type="ECO:0000256" key="7">
    <source>
        <dbReference type="ARBA" id="ARBA00022842"/>
    </source>
</evidence>
<dbReference type="CDD" id="cd16928">
    <property type="entry name" value="HATPase_GyrB-like"/>
    <property type="match status" value="1"/>
</dbReference>
<dbReference type="GO" id="GO:0046872">
    <property type="term" value="F:metal ion binding"/>
    <property type="evidence" value="ECO:0007669"/>
    <property type="project" value="UniProtKB-KW"/>
</dbReference>
<evidence type="ECO:0000256" key="1">
    <source>
        <dbReference type="ARBA" id="ARBA00000185"/>
    </source>
</evidence>
<keyword evidence="5 11" id="KW-0547">Nucleotide-binding</keyword>
<dbReference type="GO" id="GO:0006265">
    <property type="term" value="P:DNA topological change"/>
    <property type="evidence" value="ECO:0007669"/>
    <property type="project" value="UniProtKB-UniRule"/>
</dbReference>
<name>D3PA92_DEFDS</name>
<gene>
    <name evidence="11 13" type="primary">gyrB</name>
    <name evidence="13" type="ordered locus">DEFDS_0003</name>
</gene>
<evidence type="ECO:0000256" key="6">
    <source>
        <dbReference type="ARBA" id="ARBA00022840"/>
    </source>
</evidence>
<dbReference type="PRINTS" id="PR00418">
    <property type="entry name" value="TPI2FAMILY"/>
</dbReference>
<accession>D3PA92</accession>
<reference evidence="13 14" key="1">
    <citation type="journal article" date="2010" name="DNA Res.">
        <title>Bacterial lifestyle in a deep-sea hydrothermal vent chimney revealed by the genome sequence of the thermophilic bacterium Deferribacter desulfuricans SSM1.</title>
        <authorList>
            <person name="Takaki Y."/>
            <person name="Shimamura S."/>
            <person name="Nakagawa S."/>
            <person name="Fukuhara Y."/>
            <person name="Horikawa H."/>
            <person name="Ankai A."/>
            <person name="Harada T."/>
            <person name="Hosoyama A."/>
            <person name="Oguchi A."/>
            <person name="Fukui S."/>
            <person name="Fujita N."/>
            <person name="Takami H."/>
            <person name="Takai K."/>
        </authorList>
    </citation>
    <scope>NUCLEOTIDE SEQUENCE [LARGE SCALE GENOMIC DNA]</scope>
    <source>
        <strain evidence="14">DSM 14783 / JCM 11476 / NBRC 101012 / SSM1</strain>
    </source>
</reference>
<keyword evidence="8 11" id="KW-0799">Topoisomerase</keyword>
<proteinExistence type="inferred from homology"/>
<dbReference type="GO" id="GO:0005524">
    <property type="term" value="F:ATP binding"/>
    <property type="evidence" value="ECO:0007669"/>
    <property type="project" value="UniProtKB-UniRule"/>
</dbReference>
<dbReference type="Pfam" id="PF00986">
    <property type="entry name" value="DNA_gyraseB_C"/>
    <property type="match status" value="1"/>
</dbReference>
<dbReference type="AlphaFoldDB" id="D3PA92"/>
<keyword evidence="6 11" id="KW-0067">ATP-binding</keyword>
<dbReference type="InterPro" id="IPR000565">
    <property type="entry name" value="Topo_IIA_B"/>
</dbReference>
<dbReference type="InterPro" id="IPR013506">
    <property type="entry name" value="Topo_IIA_bsu_dom2"/>
</dbReference>
<comment type="subunit">
    <text evidence="11">Heterotetramer, composed of two GyrA and two GyrB chains. In the heterotetramer, GyrA contains the active site tyrosine that forms a transient covalent intermediate with DNA, while GyrB binds cofactors and catalyzes ATP hydrolysis.</text>
</comment>
<dbReference type="SMART" id="SM00433">
    <property type="entry name" value="TOP2c"/>
    <property type="match status" value="1"/>
</dbReference>
<evidence type="ECO:0000313" key="13">
    <source>
        <dbReference type="EMBL" id="BAI79515.1"/>
    </source>
</evidence>
<evidence type="ECO:0000256" key="11">
    <source>
        <dbReference type="HAMAP-Rule" id="MF_01898"/>
    </source>
</evidence>
<feature type="binding site" evidence="11">
    <location>
        <position position="422"/>
    </location>
    <ligand>
        <name>Mg(2+)</name>
        <dbReference type="ChEBI" id="CHEBI:18420"/>
        <label>1</label>
        <note>catalytic</note>
    </ligand>
</feature>
<dbReference type="InterPro" id="IPR020568">
    <property type="entry name" value="Ribosomal_Su5_D2-typ_SF"/>
</dbReference>
<dbReference type="NCBIfam" id="NF011501">
    <property type="entry name" value="PRK14939.1"/>
    <property type="match status" value="1"/>
</dbReference>
<dbReference type="InterPro" id="IPR013759">
    <property type="entry name" value="Topo_IIA_B_C"/>
</dbReference>
<dbReference type="SUPFAM" id="SSF54211">
    <property type="entry name" value="Ribosomal protein S5 domain 2-like"/>
    <property type="match status" value="1"/>
</dbReference>
<dbReference type="InterPro" id="IPR014721">
    <property type="entry name" value="Ribsml_uS5_D2-typ_fold_subgr"/>
</dbReference>
<dbReference type="Gene3D" id="3.30.565.10">
    <property type="entry name" value="Histidine kinase-like ATPase, C-terminal domain"/>
    <property type="match status" value="1"/>
</dbReference>
<dbReference type="GO" id="GO:0006261">
    <property type="term" value="P:DNA-templated DNA replication"/>
    <property type="evidence" value="ECO:0007669"/>
    <property type="project" value="UniProtKB-UniRule"/>
</dbReference>
<dbReference type="Pfam" id="PF01751">
    <property type="entry name" value="Toprim"/>
    <property type="match status" value="1"/>
</dbReference>
<dbReference type="OrthoDB" id="9802808at2"/>
<comment type="similarity">
    <text evidence="2 11">Belongs to the type II topoisomerase GyrB family.</text>
</comment>
<dbReference type="eggNOG" id="COG0187">
    <property type="taxonomic scope" value="Bacteria"/>
</dbReference>
<dbReference type="CDD" id="cd00822">
    <property type="entry name" value="TopoII_Trans_DNA_gyrase"/>
    <property type="match status" value="1"/>
</dbReference>
<dbReference type="PRINTS" id="PR01159">
    <property type="entry name" value="DNAGYRASEB"/>
</dbReference>
<dbReference type="InterPro" id="IPR002288">
    <property type="entry name" value="DNA_gyrase_B_C"/>
</dbReference>
<dbReference type="InterPro" id="IPR001241">
    <property type="entry name" value="Topo_IIA"/>
</dbReference>
<dbReference type="InterPro" id="IPR018522">
    <property type="entry name" value="TopoIIA_CS"/>
</dbReference>
<dbReference type="InterPro" id="IPR034160">
    <property type="entry name" value="TOPRIM_GyrB"/>
</dbReference>
<dbReference type="GO" id="GO:0003677">
    <property type="term" value="F:DNA binding"/>
    <property type="evidence" value="ECO:0007669"/>
    <property type="project" value="UniProtKB-KW"/>
</dbReference>
<dbReference type="FunFam" id="3.30.230.10:FF:000005">
    <property type="entry name" value="DNA gyrase subunit B"/>
    <property type="match status" value="1"/>
</dbReference>
<organism evidence="13 14">
    <name type="scientific">Deferribacter desulfuricans (strain DSM 14783 / JCM 11476 / NBRC 101012 / SSM1)</name>
    <dbReference type="NCBI Taxonomy" id="639282"/>
    <lineage>
        <taxon>Bacteria</taxon>
        <taxon>Pseudomonadati</taxon>
        <taxon>Deferribacterota</taxon>
        <taxon>Deferribacteres</taxon>
        <taxon>Deferribacterales</taxon>
        <taxon>Deferribacteraceae</taxon>
        <taxon>Deferribacter</taxon>
    </lineage>
</organism>
<evidence type="ECO:0000256" key="5">
    <source>
        <dbReference type="ARBA" id="ARBA00022741"/>
    </source>
</evidence>
<dbReference type="Proteomes" id="UP000001520">
    <property type="component" value="Chromosome"/>
</dbReference>
<feature type="domain" description="Toprim" evidence="12">
    <location>
        <begin position="416"/>
        <end position="531"/>
    </location>
</feature>
<dbReference type="SMART" id="SM00387">
    <property type="entry name" value="HATPase_c"/>
    <property type="match status" value="1"/>
</dbReference>
<dbReference type="PANTHER" id="PTHR45866">
    <property type="entry name" value="DNA GYRASE/TOPOISOMERASE SUBUNIT B"/>
    <property type="match status" value="1"/>
</dbReference>
<keyword evidence="3 11" id="KW-0963">Cytoplasm</keyword>
<sequence>MSKNSYNEESIKVLEGLEAVRQRPGMYIGSVDHRGLHHLIYEVVDNSIDEASAGFCKNISITIHIDNSVTIEDDGRGIPVGIHPTMKKPTVEVVMTTLHAGGKFEKGAYYASGGLHGVGISVVNALSEFLEVTVKRDGGVFFQRYEKGKPVTKLEKIGKSNKTGTKIRFRPDIDIFEDLDFSHDVLQKRFRELAYLNPGVKITFNDERIDKKQEFFAEGGIVSYVKYLNKTKNTLLKEPVFIKGIHEDVSVEIAFTYNDGYNEQILSFVNNIHTHEGGTHEAGFKNAYTRIFNNFIAKNNLLKQKVSLTGDDIREGLSAVISVRLHDPIFEGQTKGKLGSTTAKTAVENVMNSTLPDFFEKNINYVKIILDKALQAYRAREAARKAKELTRRKNALEISTLPGKLADCQEKDPDKAELFIVEGDSAGGSAKQCRDRRFQAILPLKGKIINVEKARFDKILSNDEIKAMITALGTGIGHKNFDINKIRYKKIIIMTDADVDGAHITTLLLTFFYRYLREIIERGYLYIARPPLYKVKKGKTEKYIHDEKEMEDFIFKNIIDNIEFPNISKTSYKTILKGLKNYIQIRTKYLKKGFTRELINALAEIDSLTKDSLSDKTFVETLYDELNEKGILKPYNKSYISFNEEFEKYNIIFEKGSEKVIINSELIDSPEFRELKRNFLKIKPLGKRPFEITIDGEKSVFDTYDEMMESLEEIGLKGVYVQRYKGLGEMNPQQLWETTVDPERRVLYKVKIEDAEAADELFSLLMGDVVGPRREFIEENALNVKNLDI</sequence>
<comment type="function">
    <text evidence="11">A type II topoisomerase that negatively supercoils closed circular double-stranded (ds) DNA in an ATP-dependent manner to modulate DNA topology and maintain chromosomes in an underwound state. Negative supercoiling favors strand separation, and DNA replication, transcription, recombination and repair, all of which involve strand separation. Also able to catalyze the interconversion of other topological isomers of dsDNA rings, including catenanes and knotted rings. Type II topoisomerases break and join 2 DNA strands simultaneously in an ATP-dependent manner.</text>
</comment>
<dbReference type="GO" id="GO:0003918">
    <property type="term" value="F:DNA topoisomerase type II (double strand cut, ATP-hydrolyzing) activity"/>
    <property type="evidence" value="ECO:0007669"/>
    <property type="project" value="UniProtKB-UniRule"/>
</dbReference>
<keyword evidence="14" id="KW-1185">Reference proteome</keyword>
<evidence type="ECO:0000313" key="14">
    <source>
        <dbReference type="Proteomes" id="UP000001520"/>
    </source>
</evidence>
<dbReference type="FunFam" id="3.30.565.10:FF:000002">
    <property type="entry name" value="DNA gyrase subunit B"/>
    <property type="match status" value="1"/>
</dbReference>
<dbReference type="STRING" id="639282.DEFDS_0003"/>
<dbReference type="InterPro" id="IPR049353">
    <property type="entry name" value="GyrB_hook"/>
</dbReference>
<dbReference type="GO" id="GO:0005737">
    <property type="term" value="C:cytoplasm"/>
    <property type="evidence" value="ECO:0007669"/>
    <property type="project" value="UniProtKB-SubCell"/>
</dbReference>
<dbReference type="InterPro" id="IPR036890">
    <property type="entry name" value="HATPase_C_sf"/>
</dbReference>
<dbReference type="Pfam" id="PF00204">
    <property type="entry name" value="DNA_gyraseB"/>
    <property type="match status" value="1"/>
</dbReference>
<keyword evidence="4 11" id="KW-0479">Metal-binding</keyword>
<evidence type="ECO:0000256" key="3">
    <source>
        <dbReference type="ARBA" id="ARBA00022490"/>
    </source>
</evidence>
<comment type="subcellular location">
    <subcellularLocation>
        <location evidence="11">Cytoplasm</location>
    </subcellularLocation>
</comment>
<feature type="site" description="Interaction with DNA" evidence="11">
    <location>
        <position position="447"/>
    </location>
</feature>
<dbReference type="EC" id="5.6.2.2" evidence="11"/>
<feature type="binding site" evidence="11">
    <location>
        <position position="498"/>
    </location>
    <ligand>
        <name>Mg(2+)</name>
        <dbReference type="ChEBI" id="CHEBI:18420"/>
        <label>2</label>
    </ligand>
</feature>
<evidence type="ECO:0000256" key="10">
    <source>
        <dbReference type="ARBA" id="ARBA00023235"/>
    </source>
</evidence>
<dbReference type="Pfam" id="PF02518">
    <property type="entry name" value="HATPase_c"/>
    <property type="match status" value="1"/>
</dbReference>
<dbReference type="HOGENOM" id="CLU_006146_4_1_0"/>
<dbReference type="SUPFAM" id="SSF55874">
    <property type="entry name" value="ATPase domain of HSP90 chaperone/DNA topoisomerase II/histidine kinase"/>
    <property type="match status" value="1"/>
</dbReference>
<dbReference type="PROSITE" id="PS50880">
    <property type="entry name" value="TOPRIM"/>
    <property type="match status" value="1"/>
</dbReference>
<protein>
    <recommendedName>
        <fullName evidence="11">DNA gyrase subunit B</fullName>
        <ecNumber evidence="11">5.6.2.2</ecNumber>
    </recommendedName>
</protein>
<dbReference type="InterPro" id="IPR003594">
    <property type="entry name" value="HATPase_dom"/>
</dbReference>
<evidence type="ECO:0000256" key="9">
    <source>
        <dbReference type="ARBA" id="ARBA00023125"/>
    </source>
</evidence>
<dbReference type="Pfam" id="PF21249">
    <property type="entry name" value="GyrB_hook"/>
    <property type="match status" value="1"/>
</dbReference>
<evidence type="ECO:0000256" key="2">
    <source>
        <dbReference type="ARBA" id="ARBA00010708"/>
    </source>
</evidence>
<dbReference type="InterPro" id="IPR006171">
    <property type="entry name" value="TOPRIM_dom"/>
</dbReference>
<dbReference type="CDD" id="cd03366">
    <property type="entry name" value="TOPRIM_TopoIIA_GyrB"/>
    <property type="match status" value="1"/>
</dbReference>
<dbReference type="NCBIfam" id="TIGR01059">
    <property type="entry name" value="gyrB"/>
    <property type="match status" value="1"/>
</dbReference>
<dbReference type="NCBIfam" id="NF004189">
    <property type="entry name" value="PRK05644.1"/>
    <property type="match status" value="1"/>
</dbReference>
<dbReference type="KEGG" id="ddf:DEFDS_0003"/>
<evidence type="ECO:0000259" key="12">
    <source>
        <dbReference type="PROSITE" id="PS50880"/>
    </source>
</evidence>
<dbReference type="Gene3D" id="3.40.50.670">
    <property type="match status" value="2"/>
</dbReference>
<feature type="site" description="Interaction with DNA" evidence="11">
    <location>
        <position position="450"/>
    </location>
</feature>
<dbReference type="Gene3D" id="3.30.230.10">
    <property type="match status" value="1"/>
</dbReference>
<dbReference type="HAMAP" id="MF_01898">
    <property type="entry name" value="GyrB"/>
    <property type="match status" value="1"/>
</dbReference>
<comment type="cofactor">
    <cofactor evidence="11">
        <name>Mg(2+)</name>
        <dbReference type="ChEBI" id="CHEBI:18420"/>
    </cofactor>
    <cofactor evidence="11">
        <name>Mn(2+)</name>
        <dbReference type="ChEBI" id="CHEBI:29035"/>
    </cofactor>
    <cofactor evidence="11">
        <name>Ca(2+)</name>
        <dbReference type="ChEBI" id="CHEBI:29108"/>
    </cofactor>
    <text evidence="11">Binds two Mg(2+) per subunit. The magnesium ions form salt bridges with both the protein and the DNA. Can also accept other divalent metal cations, such as Mn(2+) or Ca(2+).</text>
</comment>
<dbReference type="EMBL" id="AP011529">
    <property type="protein sequence ID" value="BAI79515.1"/>
    <property type="molecule type" value="Genomic_DNA"/>
</dbReference>
<dbReference type="SUPFAM" id="SSF56719">
    <property type="entry name" value="Type II DNA topoisomerase"/>
    <property type="match status" value="1"/>
</dbReference>
<keyword evidence="9" id="KW-0238">DNA-binding</keyword>
<dbReference type="PROSITE" id="PS00177">
    <property type="entry name" value="TOPOISOMERASE_II"/>
    <property type="match status" value="1"/>
</dbReference>
<evidence type="ECO:0000256" key="8">
    <source>
        <dbReference type="ARBA" id="ARBA00023029"/>
    </source>
</evidence>
<dbReference type="FunFam" id="3.40.50.670:FF:000001">
    <property type="entry name" value="DNA topoisomerase 2"/>
    <property type="match status" value="1"/>
</dbReference>
<keyword evidence="10 11" id="KW-0413">Isomerase</keyword>